<evidence type="ECO:0000313" key="4">
    <source>
        <dbReference type="Proteomes" id="UP001244552"/>
    </source>
</evidence>
<evidence type="ECO:0000313" key="3">
    <source>
        <dbReference type="EMBL" id="MDQ0532078.1"/>
    </source>
</evidence>
<accession>A0ABU0MF61</accession>
<dbReference type="NCBIfam" id="TIGR01841">
    <property type="entry name" value="phasin"/>
    <property type="match status" value="1"/>
</dbReference>
<dbReference type="InterPro" id="IPR010127">
    <property type="entry name" value="Phasin_subfam-1"/>
</dbReference>
<organism evidence="3 4">
    <name type="scientific">Azospirillum picis</name>
    <dbReference type="NCBI Taxonomy" id="488438"/>
    <lineage>
        <taxon>Bacteria</taxon>
        <taxon>Pseudomonadati</taxon>
        <taxon>Pseudomonadota</taxon>
        <taxon>Alphaproteobacteria</taxon>
        <taxon>Rhodospirillales</taxon>
        <taxon>Azospirillaceae</taxon>
        <taxon>Azospirillum</taxon>
    </lineage>
</organism>
<protein>
    <submittedName>
        <fullName evidence="3">Phasin family protein</fullName>
    </submittedName>
</protein>
<reference evidence="3 4" key="1">
    <citation type="submission" date="2023-07" db="EMBL/GenBank/DDBJ databases">
        <title>Genomic Encyclopedia of Type Strains, Phase IV (KMG-IV): sequencing the most valuable type-strain genomes for metagenomic binning, comparative biology and taxonomic classification.</title>
        <authorList>
            <person name="Goeker M."/>
        </authorList>
    </citation>
    <scope>NUCLEOTIDE SEQUENCE [LARGE SCALE GENOMIC DNA]</scope>
    <source>
        <strain evidence="3 4">DSM 19922</strain>
    </source>
</reference>
<name>A0ABU0MF61_9PROT</name>
<dbReference type="RefSeq" id="WP_209979181.1">
    <property type="nucleotide sequence ID" value="NZ_JAGINO010000002.1"/>
</dbReference>
<dbReference type="Proteomes" id="UP001244552">
    <property type="component" value="Unassembled WGS sequence"/>
</dbReference>
<evidence type="ECO:0000256" key="1">
    <source>
        <dbReference type="SAM" id="Coils"/>
    </source>
</evidence>
<keyword evidence="1" id="KW-0175">Coiled coil</keyword>
<proteinExistence type="predicted"/>
<gene>
    <name evidence="3" type="ORF">QO018_000914</name>
</gene>
<feature type="domain" description="Phasin" evidence="2">
    <location>
        <begin position="58"/>
        <end position="157"/>
    </location>
</feature>
<keyword evidence="4" id="KW-1185">Reference proteome</keyword>
<dbReference type="EMBL" id="JAUSVU010000002">
    <property type="protein sequence ID" value="MDQ0532078.1"/>
    <property type="molecule type" value="Genomic_DNA"/>
</dbReference>
<sequence length="178" mass="18977">MNQFNPKSIDSVTTQAKEQYEGLVKAGQEQTLKQFEQTATAAKEQFEKATAQMLKSYEDLQAAGKANAEALIASSTIAAKGAEDLGREVVAYGQSALDKSIAAGRALLSAKTLQEVIELQNDFLKSSFDSMLAETSRLQELTTKVTNEALAPLNARVTATVETLSKPVAKPVANPLAA</sequence>
<feature type="coiled-coil region" evidence="1">
    <location>
        <begin position="25"/>
        <end position="52"/>
    </location>
</feature>
<evidence type="ECO:0000259" key="2">
    <source>
        <dbReference type="Pfam" id="PF09361"/>
    </source>
</evidence>
<comment type="caution">
    <text evidence="3">The sequence shown here is derived from an EMBL/GenBank/DDBJ whole genome shotgun (WGS) entry which is preliminary data.</text>
</comment>
<dbReference type="Pfam" id="PF09361">
    <property type="entry name" value="Phasin_2"/>
    <property type="match status" value="1"/>
</dbReference>
<dbReference type="InterPro" id="IPR018968">
    <property type="entry name" value="Phasin"/>
</dbReference>